<keyword evidence="1" id="KW-1133">Transmembrane helix</keyword>
<organism evidence="2 3">
    <name type="scientific">Candidatus Stercoripulliclostridium pullicola</name>
    <dbReference type="NCBI Taxonomy" id="2840953"/>
    <lineage>
        <taxon>Bacteria</taxon>
        <taxon>Bacillati</taxon>
        <taxon>Bacillota</taxon>
        <taxon>Clostridia</taxon>
        <taxon>Eubacteriales</taxon>
        <taxon>Candidatus Stercoripulliclostridium</taxon>
    </lineage>
</organism>
<dbReference type="AlphaFoldDB" id="A0A940DI06"/>
<dbReference type="Proteomes" id="UP000727857">
    <property type="component" value="Unassembled WGS sequence"/>
</dbReference>
<reference evidence="2" key="2">
    <citation type="journal article" date="2021" name="PeerJ">
        <title>Extensive microbial diversity within the chicken gut microbiome revealed by metagenomics and culture.</title>
        <authorList>
            <person name="Gilroy R."/>
            <person name="Ravi A."/>
            <person name="Getino M."/>
            <person name="Pursley I."/>
            <person name="Horton D.L."/>
            <person name="Alikhan N.F."/>
            <person name="Baker D."/>
            <person name="Gharbi K."/>
            <person name="Hall N."/>
            <person name="Watson M."/>
            <person name="Adriaenssens E.M."/>
            <person name="Foster-Nyarko E."/>
            <person name="Jarju S."/>
            <person name="Secka A."/>
            <person name="Antonio M."/>
            <person name="Oren A."/>
            <person name="Chaudhuri R.R."/>
            <person name="La Ragione R."/>
            <person name="Hildebrand F."/>
            <person name="Pallen M.J."/>
        </authorList>
    </citation>
    <scope>NUCLEOTIDE SEQUENCE</scope>
    <source>
        <strain evidence="2">517</strain>
    </source>
</reference>
<keyword evidence="1" id="KW-0812">Transmembrane</keyword>
<gene>
    <name evidence="2" type="ORF">IAB16_06040</name>
</gene>
<dbReference type="EMBL" id="JADINF010000153">
    <property type="protein sequence ID" value="MBO8424562.1"/>
    <property type="molecule type" value="Genomic_DNA"/>
</dbReference>
<accession>A0A940DI06</accession>
<evidence type="ECO:0000313" key="2">
    <source>
        <dbReference type="EMBL" id="MBO8424562.1"/>
    </source>
</evidence>
<reference evidence="2" key="1">
    <citation type="submission" date="2020-10" db="EMBL/GenBank/DDBJ databases">
        <authorList>
            <person name="Gilroy R."/>
        </authorList>
    </citation>
    <scope>NUCLEOTIDE SEQUENCE</scope>
    <source>
        <strain evidence="2">517</strain>
    </source>
</reference>
<proteinExistence type="predicted"/>
<feature type="transmembrane region" description="Helical" evidence="1">
    <location>
        <begin position="102"/>
        <end position="122"/>
    </location>
</feature>
<evidence type="ECO:0000313" key="3">
    <source>
        <dbReference type="Proteomes" id="UP000727857"/>
    </source>
</evidence>
<comment type="caution">
    <text evidence="2">The sequence shown here is derived from an EMBL/GenBank/DDBJ whole genome shotgun (WGS) entry which is preliminary data.</text>
</comment>
<protein>
    <submittedName>
        <fullName evidence="2">Uncharacterized protein</fullName>
    </submittedName>
</protein>
<name>A0A940DI06_9FIRM</name>
<evidence type="ECO:0000256" key="1">
    <source>
        <dbReference type="SAM" id="Phobius"/>
    </source>
</evidence>
<keyword evidence="1" id="KW-0472">Membrane</keyword>
<sequence length="123" mass="13364">MPSERLMVVGKDYNGDVKPTPFAVYGNGGSVSRAASRVQPNIGFVPPPYYPPVPYDEYAYPGRKFGVEKLYEHTRAPEGDAIVTPAYGGRAVRKAYIRNKRAIGAVFVGISVVLLIVAACFLI</sequence>